<dbReference type="AlphaFoldDB" id="A0A5M3N4S9"/>
<keyword evidence="3" id="KW-1185">Reference proteome</keyword>
<dbReference type="EMBL" id="JH711573">
    <property type="protein sequence ID" value="EIW86308.1"/>
    <property type="molecule type" value="Genomic_DNA"/>
</dbReference>
<evidence type="ECO:0000313" key="2">
    <source>
        <dbReference type="EMBL" id="EIW86308.1"/>
    </source>
</evidence>
<evidence type="ECO:0000256" key="1">
    <source>
        <dbReference type="SAM" id="MobiDB-lite"/>
    </source>
</evidence>
<evidence type="ECO:0000313" key="3">
    <source>
        <dbReference type="Proteomes" id="UP000053558"/>
    </source>
</evidence>
<dbReference type="KEGG" id="cput:CONPUDRAFT_68856"/>
<dbReference type="RefSeq" id="XP_007762678.1">
    <property type="nucleotide sequence ID" value="XM_007764488.1"/>
</dbReference>
<feature type="region of interest" description="Disordered" evidence="1">
    <location>
        <begin position="63"/>
        <end position="86"/>
    </location>
</feature>
<dbReference type="Proteomes" id="UP000053558">
    <property type="component" value="Unassembled WGS sequence"/>
</dbReference>
<sequence>MSDHCLPPTTSLILASGSMSVVSKAMPDTQASSATLLHPSNCPQQYRTTSPCHRWWTNTFKVEPEPEDEDENKDKEADLLEPPSHSTWAECNPSNPIIPMRPTRPLPTAQQAAKCSIVRLQKQERDAAILADVKSIIPMNADIQCIATKHNINKKKVQGMVNSHMHSKGKWAVQLYNATMHHEKIRPAGCSLTGDRRKQNCCNVARVGGSGDDLASSLGTGVQFLGVLAIGASRFASSALLIIKLNALYFSQKDHGPKTVSPSPMPNISAELIRSIRRSPKAIREKARLRTARNLAKHKELVAQPSAQEYAAHLEASNPITTRSLHTNAADIVDFDTFLRAFHAWTYNWGPAETWLRKQWILISHTLGQGVAAADKLKRDFTAHTQEGWAIMDALRHIVDTEVQFFDAHVFDTIVALVTDA</sequence>
<reference evidence="3" key="1">
    <citation type="journal article" date="2012" name="Science">
        <title>The Paleozoic origin of enzymatic lignin decomposition reconstructed from 31 fungal genomes.</title>
        <authorList>
            <person name="Floudas D."/>
            <person name="Binder M."/>
            <person name="Riley R."/>
            <person name="Barry K."/>
            <person name="Blanchette R.A."/>
            <person name="Henrissat B."/>
            <person name="Martinez A.T."/>
            <person name="Otillar R."/>
            <person name="Spatafora J.W."/>
            <person name="Yadav J.S."/>
            <person name="Aerts A."/>
            <person name="Benoit I."/>
            <person name="Boyd A."/>
            <person name="Carlson A."/>
            <person name="Copeland A."/>
            <person name="Coutinho P.M."/>
            <person name="de Vries R.P."/>
            <person name="Ferreira P."/>
            <person name="Findley K."/>
            <person name="Foster B."/>
            <person name="Gaskell J."/>
            <person name="Glotzer D."/>
            <person name="Gorecki P."/>
            <person name="Heitman J."/>
            <person name="Hesse C."/>
            <person name="Hori C."/>
            <person name="Igarashi K."/>
            <person name="Jurgens J.A."/>
            <person name="Kallen N."/>
            <person name="Kersten P."/>
            <person name="Kohler A."/>
            <person name="Kuees U."/>
            <person name="Kumar T.K.A."/>
            <person name="Kuo A."/>
            <person name="LaButti K."/>
            <person name="Larrondo L.F."/>
            <person name="Lindquist E."/>
            <person name="Ling A."/>
            <person name="Lombard V."/>
            <person name="Lucas S."/>
            <person name="Lundell T."/>
            <person name="Martin R."/>
            <person name="McLaughlin D.J."/>
            <person name="Morgenstern I."/>
            <person name="Morin E."/>
            <person name="Murat C."/>
            <person name="Nagy L.G."/>
            <person name="Nolan M."/>
            <person name="Ohm R.A."/>
            <person name="Patyshakuliyeva A."/>
            <person name="Rokas A."/>
            <person name="Ruiz-Duenas F.J."/>
            <person name="Sabat G."/>
            <person name="Salamov A."/>
            <person name="Samejima M."/>
            <person name="Schmutz J."/>
            <person name="Slot J.C."/>
            <person name="St John F."/>
            <person name="Stenlid J."/>
            <person name="Sun H."/>
            <person name="Sun S."/>
            <person name="Syed K."/>
            <person name="Tsang A."/>
            <person name="Wiebenga A."/>
            <person name="Young D."/>
            <person name="Pisabarro A."/>
            <person name="Eastwood D.C."/>
            <person name="Martin F."/>
            <person name="Cullen D."/>
            <person name="Grigoriev I.V."/>
            <person name="Hibbett D.S."/>
        </authorList>
    </citation>
    <scope>NUCLEOTIDE SEQUENCE [LARGE SCALE GENOMIC DNA]</scope>
    <source>
        <strain evidence="3">RWD-64-598 SS2</strain>
    </source>
</reference>
<comment type="caution">
    <text evidence="2">The sequence shown here is derived from an EMBL/GenBank/DDBJ whole genome shotgun (WGS) entry which is preliminary data.</text>
</comment>
<name>A0A5M3N4S9_CONPW</name>
<accession>A0A5M3N4S9</accession>
<proteinExistence type="predicted"/>
<gene>
    <name evidence="2" type="ORF">CONPUDRAFT_68856</name>
</gene>
<protein>
    <submittedName>
        <fullName evidence="2">Uncharacterized protein</fullName>
    </submittedName>
</protein>
<organism evidence="2 3">
    <name type="scientific">Coniophora puteana (strain RWD-64-598)</name>
    <name type="common">Brown rot fungus</name>
    <dbReference type="NCBI Taxonomy" id="741705"/>
    <lineage>
        <taxon>Eukaryota</taxon>
        <taxon>Fungi</taxon>
        <taxon>Dikarya</taxon>
        <taxon>Basidiomycota</taxon>
        <taxon>Agaricomycotina</taxon>
        <taxon>Agaricomycetes</taxon>
        <taxon>Agaricomycetidae</taxon>
        <taxon>Boletales</taxon>
        <taxon>Coniophorineae</taxon>
        <taxon>Coniophoraceae</taxon>
        <taxon>Coniophora</taxon>
    </lineage>
</organism>
<dbReference type="GeneID" id="19208708"/>